<keyword evidence="1" id="KW-0812">Transmembrane</keyword>
<name>E3GJV4_9FIRM</name>
<feature type="transmembrane region" description="Helical" evidence="1">
    <location>
        <begin position="25"/>
        <end position="42"/>
    </location>
</feature>
<keyword evidence="1" id="KW-1133">Transmembrane helix</keyword>
<protein>
    <submittedName>
        <fullName evidence="2">Uncharacterized protein</fullName>
    </submittedName>
</protein>
<dbReference type="KEGG" id="elm:ELI_1128"/>
<evidence type="ECO:0000313" key="3">
    <source>
        <dbReference type="Proteomes" id="UP000006873"/>
    </source>
</evidence>
<dbReference type="EMBL" id="CP002273">
    <property type="protein sequence ID" value="ADO36116.1"/>
    <property type="molecule type" value="Genomic_DNA"/>
</dbReference>
<sequence>MSVIRFVENQIKTYLFYVDMYHENAHLFFLNIFFKLCTLYLYENR</sequence>
<gene>
    <name evidence="2" type="ordered locus">ELI_1128</name>
</gene>
<dbReference type="HOGENOM" id="CLU_3199942_0_0_9"/>
<evidence type="ECO:0000313" key="2">
    <source>
        <dbReference type="EMBL" id="ADO36116.1"/>
    </source>
</evidence>
<reference key="1">
    <citation type="submission" date="2010-09" db="EMBL/GenBank/DDBJ databases">
        <authorList>
            <person name="Roh H."/>
            <person name="Ko H.-J."/>
            <person name="Kim D."/>
            <person name="Choi D.G."/>
            <person name="Park S."/>
            <person name="Kim S."/>
            <person name="Kim K.H."/>
            <person name="Chang I.S."/>
            <person name="Choi I.-G."/>
        </authorList>
    </citation>
    <scope>NUCLEOTIDE SEQUENCE</scope>
    <source>
        <strain>KIST612</strain>
    </source>
</reference>
<keyword evidence="3" id="KW-1185">Reference proteome</keyword>
<organism evidence="2 3">
    <name type="scientific">Eubacterium callanderi</name>
    <dbReference type="NCBI Taxonomy" id="53442"/>
    <lineage>
        <taxon>Bacteria</taxon>
        <taxon>Bacillati</taxon>
        <taxon>Bacillota</taxon>
        <taxon>Clostridia</taxon>
        <taxon>Eubacteriales</taxon>
        <taxon>Eubacteriaceae</taxon>
        <taxon>Eubacterium</taxon>
    </lineage>
</organism>
<dbReference type="Proteomes" id="UP000006873">
    <property type="component" value="Chromosome"/>
</dbReference>
<accession>E3GJV4</accession>
<reference evidence="2 3" key="2">
    <citation type="journal article" date="2011" name="J. Bacteriol.">
        <title>Complete genome sequence of a carbon monoxide-utilizing acetogen, Eubacterium limosum KIST612.</title>
        <authorList>
            <person name="Roh H."/>
            <person name="Ko H.J."/>
            <person name="Kim D."/>
            <person name="Choi D.G."/>
            <person name="Park S."/>
            <person name="Kim S."/>
            <person name="Chang I.S."/>
            <person name="Choi I.G."/>
        </authorList>
    </citation>
    <scope>NUCLEOTIDE SEQUENCE [LARGE SCALE GENOMIC DNA]</scope>
    <source>
        <strain evidence="2 3">KIST612</strain>
    </source>
</reference>
<keyword evidence="1" id="KW-0472">Membrane</keyword>
<dbReference type="AlphaFoldDB" id="E3GJV4"/>
<evidence type="ECO:0000256" key="1">
    <source>
        <dbReference type="SAM" id="Phobius"/>
    </source>
</evidence>
<proteinExistence type="predicted"/>